<accession>A0A3M6V572</accession>
<feature type="non-terminal residue" evidence="1">
    <location>
        <position position="1"/>
    </location>
</feature>
<evidence type="ECO:0000313" key="1">
    <source>
        <dbReference type="EMBL" id="RMX61072.1"/>
    </source>
</evidence>
<dbReference type="OrthoDB" id="25620at2759"/>
<protein>
    <submittedName>
        <fullName evidence="1">Uncharacterized protein</fullName>
    </submittedName>
</protein>
<reference evidence="1 2" key="1">
    <citation type="journal article" date="2018" name="Sci. Rep.">
        <title>Comparative analysis of the Pocillopora damicornis genome highlights role of immune system in coral evolution.</title>
        <authorList>
            <person name="Cunning R."/>
            <person name="Bay R.A."/>
            <person name="Gillette P."/>
            <person name="Baker A.C."/>
            <person name="Traylor-Knowles N."/>
        </authorList>
    </citation>
    <scope>NUCLEOTIDE SEQUENCE [LARGE SCALE GENOMIC DNA]</scope>
    <source>
        <strain evidence="1">RSMAS</strain>
        <tissue evidence="1">Whole animal</tissue>
    </source>
</reference>
<name>A0A3M6V572_POCDA</name>
<dbReference type="EMBL" id="RCHS01000079">
    <property type="protein sequence ID" value="RMX61072.1"/>
    <property type="molecule type" value="Genomic_DNA"/>
</dbReference>
<comment type="caution">
    <text evidence="1">The sequence shown here is derived from an EMBL/GenBank/DDBJ whole genome shotgun (WGS) entry which is preliminary data.</text>
</comment>
<dbReference type="Proteomes" id="UP000275408">
    <property type="component" value="Unassembled WGS sequence"/>
</dbReference>
<proteinExistence type="predicted"/>
<evidence type="ECO:0000313" key="2">
    <source>
        <dbReference type="Proteomes" id="UP000275408"/>
    </source>
</evidence>
<organism evidence="1 2">
    <name type="scientific">Pocillopora damicornis</name>
    <name type="common">Cauliflower coral</name>
    <name type="synonym">Millepora damicornis</name>
    <dbReference type="NCBI Taxonomy" id="46731"/>
    <lineage>
        <taxon>Eukaryota</taxon>
        <taxon>Metazoa</taxon>
        <taxon>Cnidaria</taxon>
        <taxon>Anthozoa</taxon>
        <taxon>Hexacorallia</taxon>
        <taxon>Scleractinia</taxon>
        <taxon>Astrocoeniina</taxon>
        <taxon>Pocilloporidae</taxon>
        <taxon>Pocillopora</taxon>
    </lineage>
</organism>
<sequence length="176" mass="20192">IAPITVITHRDKLNTEENKRDAFDEASAATGSSPSHTFFMWNYTKENKKRNPEIERMTFDILHYALMTAERAVKIMKQQEKNKKEDEMIKALEGVTISGQVAPDSVDASVEVFLRFLQKEYQWSTNSIMTASSKLAKDDITSVKLLAMSWSEVRQHFPAGMSRMIEKELRKRGMIS</sequence>
<keyword evidence="2" id="KW-1185">Reference proteome</keyword>
<dbReference type="AlphaFoldDB" id="A0A3M6V572"/>
<feature type="non-terminal residue" evidence="1">
    <location>
        <position position="176"/>
    </location>
</feature>
<gene>
    <name evidence="1" type="ORF">pdam_00025610</name>
</gene>